<dbReference type="EMBL" id="NHYD01000516">
    <property type="protein sequence ID" value="PPQ93982.1"/>
    <property type="molecule type" value="Genomic_DNA"/>
</dbReference>
<reference evidence="2 3" key="1">
    <citation type="journal article" date="2018" name="Evol. Lett.">
        <title>Horizontal gene cluster transfer increased hallucinogenic mushroom diversity.</title>
        <authorList>
            <person name="Reynolds H.T."/>
            <person name="Vijayakumar V."/>
            <person name="Gluck-Thaler E."/>
            <person name="Korotkin H.B."/>
            <person name="Matheny P.B."/>
            <person name="Slot J.C."/>
        </authorList>
    </citation>
    <scope>NUCLEOTIDE SEQUENCE [LARGE SCALE GENOMIC DNA]</scope>
    <source>
        <strain evidence="2 3">2631</strain>
    </source>
</reference>
<dbReference type="AlphaFoldDB" id="A0A409XT23"/>
<feature type="region of interest" description="Disordered" evidence="1">
    <location>
        <begin position="138"/>
        <end position="161"/>
    </location>
</feature>
<evidence type="ECO:0000313" key="2">
    <source>
        <dbReference type="EMBL" id="PPQ93982.1"/>
    </source>
</evidence>
<dbReference type="InParanoid" id="A0A409XT23"/>
<evidence type="ECO:0000313" key="3">
    <source>
        <dbReference type="Proteomes" id="UP000283269"/>
    </source>
</evidence>
<name>A0A409XT23_PSICY</name>
<evidence type="ECO:0000256" key="1">
    <source>
        <dbReference type="SAM" id="MobiDB-lite"/>
    </source>
</evidence>
<protein>
    <submittedName>
        <fullName evidence="2">Uncharacterized protein</fullName>
    </submittedName>
</protein>
<comment type="caution">
    <text evidence="2">The sequence shown here is derived from an EMBL/GenBank/DDBJ whole genome shotgun (WGS) entry which is preliminary data.</text>
</comment>
<sequence length="161" mass="17517">MNIGIAGFEACICAPSPAPSLPAMPSFSVPTHLDITHQAQILPTSSIESLESSIYSHRPYSIDSAESRTSWSSAEVDWAQQGATIEDSHCTPKQENIELSKQVSTWQAKFETLQMAYSLLLAQVPASPQMEHRDCITNIAGKGKNENKDGDIEVEAEGEEP</sequence>
<gene>
    <name evidence="2" type="ORF">CVT25_012945</name>
</gene>
<accession>A0A409XT23</accession>
<dbReference type="Proteomes" id="UP000283269">
    <property type="component" value="Unassembled WGS sequence"/>
</dbReference>
<keyword evidence="3" id="KW-1185">Reference proteome</keyword>
<organism evidence="2 3">
    <name type="scientific">Psilocybe cyanescens</name>
    <dbReference type="NCBI Taxonomy" id="93625"/>
    <lineage>
        <taxon>Eukaryota</taxon>
        <taxon>Fungi</taxon>
        <taxon>Dikarya</taxon>
        <taxon>Basidiomycota</taxon>
        <taxon>Agaricomycotina</taxon>
        <taxon>Agaricomycetes</taxon>
        <taxon>Agaricomycetidae</taxon>
        <taxon>Agaricales</taxon>
        <taxon>Agaricineae</taxon>
        <taxon>Strophariaceae</taxon>
        <taxon>Psilocybe</taxon>
    </lineage>
</organism>
<proteinExistence type="predicted"/>
<dbReference type="STRING" id="93625.A0A409XT23"/>
<feature type="compositionally biased region" description="Acidic residues" evidence="1">
    <location>
        <begin position="152"/>
        <end position="161"/>
    </location>
</feature>